<dbReference type="AlphaFoldDB" id="A0A8X6U845"/>
<name>A0A8X6U845_NEPPI</name>
<proteinExistence type="predicted"/>
<gene>
    <name evidence="1" type="ORF">NPIL_560361</name>
</gene>
<evidence type="ECO:0000313" key="2">
    <source>
        <dbReference type="Proteomes" id="UP000887013"/>
    </source>
</evidence>
<protein>
    <submittedName>
        <fullName evidence="1">Uncharacterized protein</fullName>
    </submittedName>
</protein>
<keyword evidence="2" id="KW-1185">Reference proteome</keyword>
<accession>A0A8X6U845</accession>
<organism evidence="1 2">
    <name type="scientific">Nephila pilipes</name>
    <name type="common">Giant wood spider</name>
    <name type="synonym">Nephila maculata</name>
    <dbReference type="NCBI Taxonomy" id="299642"/>
    <lineage>
        <taxon>Eukaryota</taxon>
        <taxon>Metazoa</taxon>
        <taxon>Ecdysozoa</taxon>
        <taxon>Arthropoda</taxon>
        <taxon>Chelicerata</taxon>
        <taxon>Arachnida</taxon>
        <taxon>Araneae</taxon>
        <taxon>Araneomorphae</taxon>
        <taxon>Entelegynae</taxon>
        <taxon>Araneoidea</taxon>
        <taxon>Nephilidae</taxon>
        <taxon>Nephila</taxon>
    </lineage>
</organism>
<feature type="non-terminal residue" evidence="1">
    <location>
        <position position="1"/>
    </location>
</feature>
<dbReference type="Proteomes" id="UP000887013">
    <property type="component" value="Unassembled WGS sequence"/>
</dbReference>
<sequence>VTFQAHKDITCPIMDSTECGGVALFPDKQAIKHTAVTFKQAIIVKRCNNRCCNVSLSKFSAPKAPVSSYMCITKKNSSSKHITRECLNPVLLL</sequence>
<evidence type="ECO:0000313" key="1">
    <source>
        <dbReference type="EMBL" id="GFT91191.1"/>
    </source>
</evidence>
<comment type="caution">
    <text evidence="1">The sequence shown here is derived from an EMBL/GenBank/DDBJ whole genome shotgun (WGS) entry which is preliminary data.</text>
</comment>
<reference evidence="1" key="1">
    <citation type="submission" date="2020-08" db="EMBL/GenBank/DDBJ databases">
        <title>Multicomponent nature underlies the extraordinary mechanical properties of spider dragline silk.</title>
        <authorList>
            <person name="Kono N."/>
            <person name="Nakamura H."/>
            <person name="Mori M."/>
            <person name="Yoshida Y."/>
            <person name="Ohtoshi R."/>
            <person name="Malay A.D."/>
            <person name="Moran D.A.P."/>
            <person name="Tomita M."/>
            <person name="Numata K."/>
            <person name="Arakawa K."/>
        </authorList>
    </citation>
    <scope>NUCLEOTIDE SEQUENCE</scope>
</reference>
<dbReference type="EMBL" id="BMAW01120859">
    <property type="protein sequence ID" value="GFT91191.1"/>
    <property type="molecule type" value="Genomic_DNA"/>
</dbReference>